<evidence type="ECO:0000259" key="4">
    <source>
        <dbReference type="Pfam" id="PF00346"/>
    </source>
</evidence>
<sequence>MMLKLMDSIKEGFCKDIIKTYTVNKNETYIEVSNEAVKRLCMFIYKNIECSLINLFANDEREVNDGFSVYYSFAAKKEGELITVKTTISDTSVIIPSVTLEIPAANLYEREIRDMMGIVFEGHPDMREFVFHENWPWDLHPLQKDFSASRKPPFENRRQDFVRIEGSGVFEIPVGPVHAGIIEPGHFRFSVAGEPVINLEAKLFYVHKGIEKLCEEKHFEKVFFMSERISGDESFSNSLAYCQAIERIAGIYDVPERAAYARTIFCELERLYNHIGDIAGICLDVAYIFANGQFAMMRRWCQMLNEELTGSRFLRSVNFPGGVRREFIKDKEKIVLPAMDRLEKEFSETVDIIKSNAMFIDRVENTGVVSHTLAVELNSVGPAARAAGVHDDARVNFPYAAYDKIKFEVPNHNNGDVNCRMNTKIEEVAQSISIIRQAVELMPSSGGIIEPVESLEPYKHAFGITEAPRGENCHWVMSGENNKIFRYKVRTPSFCNWPVLCHAVKGNIIPDFPLINKSFNLSYSGNDL</sequence>
<gene>
    <name evidence="5" type="ORF">DFR58_10994</name>
</gene>
<evidence type="ECO:0000259" key="3">
    <source>
        <dbReference type="Pfam" id="PF00329"/>
    </source>
</evidence>
<keyword evidence="1" id="KW-0560">Oxidoreductase</keyword>
<evidence type="ECO:0000256" key="1">
    <source>
        <dbReference type="ARBA" id="ARBA00023002"/>
    </source>
</evidence>
<dbReference type="InterPro" id="IPR037232">
    <property type="entry name" value="NADH_quin_OxRdtase_su_C/D-like"/>
</dbReference>
<feature type="domain" description="NADH-quinone oxidoreductase subunit D" evidence="4">
    <location>
        <begin position="298"/>
        <end position="446"/>
    </location>
</feature>
<comment type="caution">
    <text evidence="5">The sequence shown here is derived from an EMBL/GenBank/DDBJ whole genome shotgun (WGS) entry which is preliminary data.</text>
</comment>
<dbReference type="OrthoDB" id="9801496at2"/>
<dbReference type="GO" id="GO:0051287">
    <property type="term" value="F:NAD binding"/>
    <property type="evidence" value="ECO:0007669"/>
    <property type="project" value="InterPro"/>
</dbReference>
<proteinExistence type="predicted"/>
<dbReference type="InterPro" id="IPR001135">
    <property type="entry name" value="NADH_Q_OxRdtase_suD"/>
</dbReference>
<dbReference type="Proteomes" id="UP000253034">
    <property type="component" value="Unassembled WGS sequence"/>
</dbReference>
<dbReference type="SUPFAM" id="SSF143243">
    <property type="entry name" value="Nqo5-like"/>
    <property type="match status" value="1"/>
</dbReference>
<dbReference type="Gene3D" id="1.10.645.10">
    <property type="entry name" value="Cytochrome-c3 Hydrogenase, chain B"/>
    <property type="match status" value="1"/>
</dbReference>
<dbReference type="AlphaFoldDB" id="A0A369B8K1"/>
<dbReference type="InterPro" id="IPR029014">
    <property type="entry name" value="NiFe-Hase_large"/>
</dbReference>
<feature type="domain" description="NADH:ubiquinone oxidoreductase 30kDa subunit" evidence="3">
    <location>
        <begin position="30"/>
        <end position="150"/>
    </location>
</feature>
<dbReference type="SUPFAM" id="SSF56762">
    <property type="entry name" value="HydB/Nqo4-like"/>
    <property type="match status" value="1"/>
</dbReference>
<dbReference type="PANTHER" id="PTHR43485:SF1">
    <property type="entry name" value="FORMATE HYDROGENLYASE SUBUNIT 5-RELATED"/>
    <property type="match status" value="1"/>
</dbReference>
<dbReference type="PANTHER" id="PTHR43485">
    <property type="entry name" value="HYDROGENASE-4 COMPONENT G"/>
    <property type="match status" value="1"/>
</dbReference>
<protein>
    <submittedName>
        <fullName evidence="5">Ni,Fe-hydrogenase III large subunit</fullName>
    </submittedName>
</protein>
<dbReference type="Pfam" id="PF00329">
    <property type="entry name" value="Complex1_30kDa"/>
    <property type="match status" value="1"/>
</dbReference>
<evidence type="ECO:0000313" key="5">
    <source>
        <dbReference type="EMBL" id="RCX16867.1"/>
    </source>
</evidence>
<name>A0A369B8K1_9FIRM</name>
<dbReference type="GO" id="GO:0048038">
    <property type="term" value="F:quinone binding"/>
    <property type="evidence" value="ECO:0007669"/>
    <property type="project" value="InterPro"/>
</dbReference>
<reference evidence="5 6" key="1">
    <citation type="submission" date="2018-07" db="EMBL/GenBank/DDBJ databases">
        <title>Genomic Encyclopedia of Type Strains, Phase IV (KMG-IV): sequencing the most valuable type-strain genomes for metagenomic binning, comparative biology and taxonomic classification.</title>
        <authorList>
            <person name="Goeker M."/>
        </authorList>
    </citation>
    <scope>NUCLEOTIDE SEQUENCE [LARGE SCALE GENOMIC DNA]</scope>
    <source>
        <strain evidence="5 6">DSM 27016</strain>
    </source>
</reference>
<dbReference type="EMBL" id="QPJT01000009">
    <property type="protein sequence ID" value="RCX16867.1"/>
    <property type="molecule type" value="Genomic_DNA"/>
</dbReference>
<accession>A0A369B8K1</accession>
<dbReference type="InterPro" id="IPR001268">
    <property type="entry name" value="NADH_UbQ_OxRdtase_30kDa_su"/>
</dbReference>
<dbReference type="GO" id="GO:0008137">
    <property type="term" value="F:NADH dehydrogenase (ubiquinone) activity"/>
    <property type="evidence" value="ECO:0007669"/>
    <property type="project" value="InterPro"/>
</dbReference>
<dbReference type="InterPro" id="IPR052197">
    <property type="entry name" value="ComplexI_49kDa-like"/>
</dbReference>
<dbReference type="Gene3D" id="3.30.460.80">
    <property type="entry name" value="NADH:ubiquinone oxidoreductase, 30kDa subunit"/>
    <property type="match status" value="1"/>
</dbReference>
<evidence type="ECO:0000313" key="6">
    <source>
        <dbReference type="Proteomes" id="UP000253034"/>
    </source>
</evidence>
<feature type="domain" description="NADH-quinone oxidoreductase subunit D" evidence="4">
    <location>
        <begin position="457"/>
        <end position="524"/>
    </location>
</feature>
<evidence type="ECO:0000256" key="2">
    <source>
        <dbReference type="ARBA" id="ARBA00023027"/>
    </source>
</evidence>
<keyword evidence="2" id="KW-0520">NAD</keyword>
<organism evidence="5 6">
    <name type="scientific">Anaerobacterium chartisolvens</name>
    <dbReference type="NCBI Taxonomy" id="1297424"/>
    <lineage>
        <taxon>Bacteria</taxon>
        <taxon>Bacillati</taxon>
        <taxon>Bacillota</taxon>
        <taxon>Clostridia</taxon>
        <taxon>Eubacteriales</taxon>
        <taxon>Oscillospiraceae</taxon>
        <taxon>Anaerobacterium</taxon>
    </lineage>
</organism>
<dbReference type="GO" id="GO:0016651">
    <property type="term" value="F:oxidoreductase activity, acting on NAD(P)H"/>
    <property type="evidence" value="ECO:0007669"/>
    <property type="project" value="InterPro"/>
</dbReference>
<keyword evidence="6" id="KW-1185">Reference proteome</keyword>
<dbReference type="Pfam" id="PF00346">
    <property type="entry name" value="Complex1_49kDa"/>
    <property type="match status" value="2"/>
</dbReference>